<evidence type="ECO:0000313" key="2">
    <source>
        <dbReference type="Proteomes" id="UP001066276"/>
    </source>
</evidence>
<organism evidence="1 2">
    <name type="scientific">Pleurodeles waltl</name>
    <name type="common">Iberian ribbed newt</name>
    <dbReference type="NCBI Taxonomy" id="8319"/>
    <lineage>
        <taxon>Eukaryota</taxon>
        <taxon>Metazoa</taxon>
        <taxon>Chordata</taxon>
        <taxon>Craniata</taxon>
        <taxon>Vertebrata</taxon>
        <taxon>Euteleostomi</taxon>
        <taxon>Amphibia</taxon>
        <taxon>Batrachia</taxon>
        <taxon>Caudata</taxon>
        <taxon>Salamandroidea</taxon>
        <taxon>Salamandridae</taxon>
        <taxon>Pleurodelinae</taxon>
        <taxon>Pleurodeles</taxon>
    </lineage>
</organism>
<dbReference type="AlphaFoldDB" id="A0AAV7TPF7"/>
<comment type="caution">
    <text evidence="1">The sequence shown here is derived from an EMBL/GenBank/DDBJ whole genome shotgun (WGS) entry which is preliminary data.</text>
</comment>
<sequence length="146" mass="16206">MLVMERNHKGGGGRVSKPGPAAVTFYKEWVAYMERTSLMEAAEGGPVAGSGRHSPPDMTTIIAELCAGFRTIDACFNTLTLRLDRMGERLDRQNVCLNGAEEHTSTLEYDSNTAWKLLENVEKILKTVAIKILRPGYCFEDLLNLL</sequence>
<accession>A0AAV7TPF7</accession>
<keyword evidence="2" id="KW-1185">Reference proteome</keyword>
<reference evidence="1" key="1">
    <citation type="journal article" date="2022" name="bioRxiv">
        <title>Sequencing and chromosome-scale assembly of the giantPleurodeles waltlgenome.</title>
        <authorList>
            <person name="Brown T."/>
            <person name="Elewa A."/>
            <person name="Iarovenko S."/>
            <person name="Subramanian E."/>
            <person name="Araus A.J."/>
            <person name="Petzold A."/>
            <person name="Susuki M."/>
            <person name="Suzuki K.-i.T."/>
            <person name="Hayashi T."/>
            <person name="Toyoda A."/>
            <person name="Oliveira C."/>
            <person name="Osipova E."/>
            <person name="Leigh N.D."/>
            <person name="Simon A."/>
            <person name="Yun M.H."/>
        </authorList>
    </citation>
    <scope>NUCLEOTIDE SEQUENCE</scope>
    <source>
        <strain evidence="1">20211129_DDA</strain>
        <tissue evidence="1">Liver</tissue>
    </source>
</reference>
<proteinExistence type="predicted"/>
<dbReference type="Proteomes" id="UP001066276">
    <property type="component" value="Chromosome 3_2"/>
</dbReference>
<evidence type="ECO:0000313" key="1">
    <source>
        <dbReference type="EMBL" id="KAJ1178288.1"/>
    </source>
</evidence>
<gene>
    <name evidence="1" type="ORF">NDU88_003535</name>
</gene>
<protein>
    <submittedName>
        <fullName evidence="1">Uncharacterized protein</fullName>
    </submittedName>
</protein>
<name>A0AAV7TPF7_PLEWA</name>
<dbReference type="EMBL" id="JANPWB010000006">
    <property type="protein sequence ID" value="KAJ1178288.1"/>
    <property type="molecule type" value="Genomic_DNA"/>
</dbReference>